<evidence type="ECO:0000256" key="1">
    <source>
        <dbReference type="ARBA" id="ARBA00022691"/>
    </source>
</evidence>
<dbReference type="PANTHER" id="PTHR11228:SF7">
    <property type="entry name" value="PQQA PEPTIDE CYCLASE"/>
    <property type="match status" value="1"/>
</dbReference>
<dbReference type="SUPFAM" id="SSF102114">
    <property type="entry name" value="Radical SAM enzymes"/>
    <property type="match status" value="1"/>
</dbReference>
<proteinExistence type="predicted"/>
<reference evidence="6 7" key="1">
    <citation type="submission" date="2016-10" db="EMBL/GenBank/DDBJ databases">
        <authorList>
            <person name="de Groot N.N."/>
        </authorList>
    </citation>
    <scope>NUCLEOTIDE SEQUENCE [LARGE SCALE GENOMIC DNA]</scope>
    <source>
        <strain evidence="6 7">DSM 1801</strain>
    </source>
</reference>
<dbReference type="InterPro" id="IPR007197">
    <property type="entry name" value="rSAM"/>
</dbReference>
<dbReference type="GO" id="GO:0051536">
    <property type="term" value="F:iron-sulfur cluster binding"/>
    <property type="evidence" value="ECO:0007669"/>
    <property type="project" value="UniProtKB-KW"/>
</dbReference>
<dbReference type="PANTHER" id="PTHR11228">
    <property type="entry name" value="RADICAL SAM DOMAIN PROTEIN"/>
    <property type="match status" value="1"/>
</dbReference>
<dbReference type="PROSITE" id="PS51918">
    <property type="entry name" value="RADICAL_SAM"/>
    <property type="match status" value="1"/>
</dbReference>
<dbReference type="InterPro" id="IPR050377">
    <property type="entry name" value="Radical_SAM_PqqE_MftC-like"/>
</dbReference>
<dbReference type="STRING" id="29364.SAMN04487772_1168"/>
<feature type="domain" description="Radical SAM core" evidence="5">
    <location>
        <begin position="43"/>
        <end position="255"/>
    </location>
</feature>
<dbReference type="SFLD" id="SFLDG01067">
    <property type="entry name" value="SPASM/twitch_domain_containing"/>
    <property type="match status" value="1"/>
</dbReference>
<accession>A0A1I0DQ15</accession>
<dbReference type="RefSeq" id="WP_177180744.1">
    <property type="nucleotide sequence ID" value="NZ_FOHN01000016.1"/>
</dbReference>
<sequence length="344" mass="39006">MIKNKLFDYAIENESTKDMFDQINDVYEQFDKVKELGCVPQKLQAPLFGMWEITAKCPQNCIYCYNSSPRKADELTSKQLFDVADQIIDMKFFNMCVTGGEPTMRPEYFQLVRYLATNGVQVGTVLSGANLNSVNIKRVARYATVVQLSLDGSKAEIHDKVRRRDGSFNDVINAIKYFVSQGVAVKISFASTKYNIDDFENVYNLCNELGVSELRTQKLAVSGKVKGREGDICASEEQYRRQKEFIDSHKKSILRYGDASVHMQHGLRTGIVLMMRITADGNVGITPYADIFFGNVKEQPLKEIFKNMASGWADTQVRKCLMDGTISTDNEIIRDNLTDKMFVK</sequence>
<dbReference type="InterPro" id="IPR058240">
    <property type="entry name" value="rSAM_sf"/>
</dbReference>
<dbReference type="InterPro" id="IPR006638">
    <property type="entry name" value="Elp3/MiaA/NifB-like_rSAM"/>
</dbReference>
<dbReference type="Pfam" id="PF04055">
    <property type="entry name" value="Radical_SAM"/>
    <property type="match status" value="1"/>
</dbReference>
<evidence type="ECO:0000313" key="6">
    <source>
        <dbReference type="EMBL" id="SET34635.1"/>
    </source>
</evidence>
<dbReference type="GO" id="GO:0003824">
    <property type="term" value="F:catalytic activity"/>
    <property type="evidence" value="ECO:0007669"/>
    <property type="project" value="InterPro"/>
</dbReference>
<gene>
    <name evidence="6" type="ORF">SAMN04487772_1168</name>
</gene>
<evidence type="ECO:0000259" key="5">
    <source>
        <dbReference type="PROSITE" id="PS51918"/>
    </source>
</evidence>
<dbReference type="CDD" id="cd01335">
    <property type="entry name" value="Radical_SAM"/>
    <property type="match status" value="1"/>
</dbReference>
<dbReference type="SMART" id="SM00729">
    <property type="entry name" value="Elp3"/>
    <property type="match status" value="1"/>
</dbReference>
<keyword evidence="1" id="KW-0949">S-adenosyl-L-methionine</keyword>
<protein>
    <submittedName>
        <fullName evidence="6">Radical SAM superfamily enzyme, MoaA/NifB/PqqE/SkfB family</fullName>
    </submittedName>
</protein>
<dbReference type="AlphaFoldDB" id="A0A1I0DQ15"/>
<keyword evidence="3" id="KW-0408">Iron</keyword>
<keyword evidence="2" id="KW-0479">Metal-binding</keyword>
<name>A0A1I0DQ15_9FIRM</name>
<dbReference type="EMBL" id="FOHN01000016">
    <property type="protein sequence ID" value="SET34635.1"/>
    <property type="molecule type" value="Genomic_DNA"/>
</dbReference>
<evidence type="ECO:0000256" key="2">
    <source>
        <dbReference type="ARBA" id="ARBA00022723"/>
    </source>
</evidence>
<evidence type="ECO:0000313" key="7">
    <source>
        <dbReference type="Proteomes" id="UP000199800"/>
    </source>
</evidence>
<dbReference type="SFLD" id="SFLDS00029">
    <property type="entry name" value="Radical_SAM"/>
    <property type="match status" value="1"/>
</dbReference>
<dbReference type="Gene3D" id="3.20.20.70">
    <property type="entry name" value="Aldolase class I"/>
    <property type="match status" value="1"/>
</dbReference>
<evidence type="ECO:0000256" key="4">
    <source>
        <dbReference type="ARBA" id="ARBA00023014"/>
    </source>
</evidence>
<dbReference type="GO" id="GO:0046872">
    <property type="term" value="F:metal ion binding"/>
    <property type="evidence" value="ECO:0007669"/>
    <property type="project" value="UniProtKB-KW"/>
</dbReference>
<dbReference type="Proteomes" id="UP000199800">
    <property type="component" value="Unassembled WGS sequence"/>
</dbReference>
<keyword evidence="7" id="KW-1185">Reference proteome</keyword>
<dbReference type="SFLD" id="SFLDG01386">
    <property type="entry name" value="main_SPASM_domain-containing"/>
    <property type="match status" value="1"/>
</dbReference>
<evidence type="ECO:0000256" key="3">
    <source>
        <dbReference type="ARBA" id="ARBA00023004"/>
    </source>
</evidence>
<dbReference type="InterPro" id="IPR013785">
    <property type="entry name" value="Aldolase_TIM"/>
</dbReference>
<keyword evidence="4" id="KW-0411">Iron-sulfur</keyword>
<organism evidence="6 7">
    <name type="scientific">[Clostridium] polysaccharolyticum</name>
    <dbReference type="NCBI Taxonomy" id="29364"/>
    <lineage>
        <taxon>Bacteria</taxon>
        <taxon>Bacillati</taxon>
        <taxon>Bacillota</taxon>
        <taxon>Clostridia</taxon>
        <taxon>Lachnospirales</taxon>
        <taxon>Lachnospiraceae</taxon>
    </lineage>
</organism>